<proteinExistence type="predicted"/>
<comment type="caution">
    <text evidence="1">The sequence shown here is derived from an EMBL/GenBank/DDBJ whole genome shotgun (WGS) entry which is preliminary data.</text>
</comment>
<sequence>MPIFYQTCATWSDIVKERRKTTMDISRQRDFLDALIKKGFTDEQNNPLLQALVFETKALLIHNLYTSPWRTNKHSTRFGLKIMILAHARAVCCWYRIY</sequence>
<gene>
    <name evidence="1" type="ORF">RJ640_022988</name>
</gene>
<protein>
    <submittedName>
        <fullName evidence="1">Uncharacterized protein</fullName>
    </submittedName>
</protein>
<dbReference type="EMBL" id="JAVXUO010001194">
    <property type="protein sequence ID" value="KAK2985110.1"/>
    <property type="molecule type" value="Genomic_DNA"/>
</dbReference>
<dbReference type="AlphaFoldDB" id="A0AA88UHJ7"/>
<accession>A0AA88UHJ7</accession>
<organism evidence="1 2">
    <name type="scientific">Escallonia rubra</name>
    <dbReference type="NCBI Taxonomy" id="112253"/>
    <lineage>
        <taxon>Eukaryota</taxon>
        <taxon>Viridiplantae</taxon>
        <taxon>Streptophyta</taxon>
        <taxon>Embryophyta</taxon>
        <taxon>Tracheophyta</taxon>
        <taxon>Spermatophyta</taxon>
        <taxon>Magnoliopsida</taxon>
        <taxon>eudicotyledons</taxon>
        <taxon>Gunneridae</taxon>
        <taxon>Pentapetalae</taxon>
        <taxon>asterids</taxon>
        <taxon>campanulids</taxon>
        <taxon>Escalloniales</taxon>
        <taxon>Escalloniaceae</taxon>
        <taxon>Escallonia</taxon>
    </lineage>
</organism>
<evidence type="ECO:0000313" key="2">
    <source>
        <dbReference type="Proteomes" id="UP001187471"/>
    </source>
</evidence>
<dbReference type="Proteomes" id="UP001187471">
    <property type="component" value="Unassembled WGS sequence"/>
</dbReference>
<evidence type="ECO:0000313" key="1">
    <source>
        <dbReference type="EMBL" id="KAK2985110.1"/>
    </source>
</evidence>
<keyword evidence="2" id="KW-1185">Reference proteome</keyword>
<reference evidence="1" key="1">
    <citation type="submission" date="2022-12" db="EMBL/GenBank/DDBJ databases">
        <title>Draft genome assemblies for two species of Escallonia (Escalloniales).</title>
        <authorList>
            <person name="Chanderbali A."/>
            <person name="Dervinis C."/>
            <person name="Anghel I."/>
            <person name="Soltis D."/>
            <person name="Soltis P."/>
            <person name="Zapata F."/>
        </authorList>
    </citation>
    <scope>NUCLEOTIDE SEQUENCE</scope>
    <source>
        <strain evidence="1">UCBG92.1500</strain>
        <tissue evidence="1">Leaf</tissue>
    </source>
</reference>
<name>A0AA88UHJ7_9ASTE</name>